<dbReference type="SMART" id="SM01004">
    <property type="entry name" value="ALAD"/>
    <property type="match status" value="1"/>
</dbReference>
<dbReference type="CDD" id="cd00384">
    <property type="entry name" value="ALAD_PBGS"/>
    <property type="match status" value="1"/>
</dbReference>
<keyword evidence="6 13" id="KW-0456">Lyase</keyword>
<dbReference type="Proteomes" id="UP001451606">
    <property type="component" value="Chromosome"/>
</dbReference>
<evidence type="ECO:0000256" key="12">
    <source>
        <dbReference type="PIRSR" id="PIRSR001415-5"/>
    </source>
</evidence>
<dbReference type="PROSITE" id="PS00169">
    <property type="entry name" value="D_ALA_DEHYDRATASE"/>
    <property type="match status" value="1"/>
</dbReference>
<dbReference type="Gene3D" id="3.20.20.70">
    <property type="entry name" value="Aldolase class I"/>
    <property type="match status" value="1"/>
</dbReference>
<feature type="binding site" evidence="11">
    <location>
        <position position="128"/>
    </location>
    <ligand>
        <name>Zn(2+)</name>
        <dbReference type="ChEBI" id="CHEBI:29105"/>
        <note>catalytic</note>
    </ligand>
</feature>
<dbReference type="RefSeq" id="WP_393970896.1">
    <property type="nucleotide sequence ID" value="NZ_CP133772.1"/>
</dbReference>
<dbReference type="FunFam" id="3.20.20.70:FF:000019">
    <property type="entry name" value="Delta-aminolevulinic acid dehydratase"/>
    <property type="match status" value="1"/>
</dbReference>
<comment type="subunit">
    <text evidence="13">Homooctamer.</text>
</comment>
<evidence type="ECO:0000256" key="5">
    <source>
        <dbReference type="ARBA" id="ARBA00023133"/>
    </source>
</evidence>
<feature type="binding site" evidence="10">
    <location>
        <position position="272"/>
    </location>
    <ligand>
        <name>5-aminolevulinate</name>
        <dbReference type="ChEBI" id="CHEBI:356416"/>
        <label>2</label>
    </ligand>
</feature>
<dbReference type="NCBIfam" id="NF006762">
    <property type="entry name" value="PRK09283.1"/>
    <property type="match status" value="1"/>
</dbReference>
<evidence type="ECO:0000256" key="9">
    <source>
        <dbReference type="PIRSR" id="PIRSR001415-1"/>
    </source>
</evidence>
<comment type="catalytic activity">
    <reaction evidence="8 13">
        <text>2 5-aminolevulinate = porphobilinogen + 2 H2O + H(+)</text>
        <dbReference type="Rhea" id="RHEA:24064"/>
        <dbReference type="ChEBI" id="CHEBI:15377"/>
        <dbReference type="ChEBI" id="CHEBI:15378"/>
        <dbReference type="ChEBI" id="CHEBI:58126"/>
        <dbReference type="ChEBI" id="CHEBI:356416"/>
        <dbReference type="EC" id="4.2.1.24"/>
    </reaction>
</comment>
<name>A0AAX4NIE5_9ARCH</name>
<dbReference type="PANTHER" id="PTHR11458">
    <property type="entry name" value="DELTA-AMINOLEVULINIC ACID DEHYDRATASE"/>
    <property type="match status" value="1"/>
</dbReference>
<feature type="active site" description="Schiff-base intermediate with substrate" evidence="9">
    <location>
        <position position="246"/>
    </location>
</feature>
<keyword evidence="11" id="KW-0479">Metal-binding</keyword>
<organism evidence="15 16">
    <name type="scientific">Oxyplasma meridianum</name>
    <dbReference type="NCBI Taxonomy" id="3073602"/>
    <lineage>
        <taxon>Archaea</taxon>
        <taxon>Methanobacteriati</taxon>
        <taxon>Thermoplasmatota</taxon>
        <taxon>Thermoplasmata</taxon>
        <taxon>Thermoplasmatales</taxon>
        <taxon>Thermoplasmataceae</taxon>
        <taxon>Oxyplasma</taxon>
    </lineage>
</organism>
<dbReference type="AlphaFoldDB" id="A0AAX4NIE5"/>
<evidence type="ECO:0000256" key="6">
    <source>
        <dbReference type="ARBA" id="ARBA00023239"/>
    </source>
</evidence>
<evidence type="ECO:0000256" key="14">
    <source>
        <dbReference type="RuleBase" id="RU004161"/>
    </source>
</evidence>
<dbReference type="InterPro" id="IPR030656">
    <property type="entry name" value="ALAD_AS"/>
</dbReference>
<reference evidence="15 16" key="1">
    <citation type="submission" date="2023-09" db="EMBL/GenBank/DDBJ databases">
        <authorList>
            <person name="Golyshina O.V."/>
            <person name="Lunev E.A."/>
            <person name="Bargiela R."/>
            <person name="Gaines M.C."/>
            <person name="Daum B."/>
            <person name="Bale N.J."/>
            <person name="Koenen M."/>
            <person name="Sinninghe Damst J.S."/>
            <person name="Yakimov M."/>
            <person name="Golyshin P.N."/>
        </authorList>
    </citation>
    <scope>NUCLEOTIDE SEQUENCE [LARGE SCALE GENOMIC DNA]</scope>
    <source>
        <strain evidence="15 16">M1</strain>
    </source>
</reference>
<dbReference type="InterPro" id="IPR013785">
    <property type="entry name" value="Aldolase_TIM"/>
</dbReference>
<feature type="binding site" evidence="11">
    <location>
        <position position="120"/>
    </location>
    <ligand>
        <name>Zn(2+)</name>
        <dbReference type="ChEBI" id="CHEBI:29105"/>
        <note>catalytic</note>
    </ligand>
</feature>
<dbReference type="GO" id="GO:0005829">
    <property type="term" value="C:cytosol"/>
    <property type="evidence" value="ECO:0007669"/>
    <property type="project" value="TreeGrafter"/>
</dbReference>
<dbReference type="GO" id="GO:0004655">
    <property type="term" value="F:porphobilinogen synthase activity"/>
    <property type="evidence" value="ECO:0007669"/>
    <property type="project" value="UniProtKB-EC"/>
</dbReference>
<dbReference type="InterPro" id="IPR001731">
    <property type="entry name" value="ALAD"/>
</dbReference>
<gene>
    <name evidence="15" type="primary">hemB</name>
    <name evidence="15" type="ORF">OXIME_001140</name>
</gene>
<comment type="pathway">
    <text evidence="1">Porphyrin-containing compound metabolism; protoporphyrin-IX biosynthesis; coproporphyrinogen-III from 5-aminolevulinate: step 1/4.</text>
</comment>
<keyword evidence="7 13" id="KW-0627">Porphyrin biosynthesis</keyword>
<dbReference type="EC" id="4.2.1.24" evidence="3 13"/>
<dbReference type="SUPFAM" id="SSF51569">
    <property type="entry name" value="Aldolase"/>
    <property type="match status" value="1"/>
</dbReference>
<comment type="similarity">
    <text evidence="2 14">Belongs to the ALAD family.</text>
</comment>
<feature type="active site" description="Schiff-base intermediate with substrate" evidence="9">
    <location>
        <position position="193"/>
    </location>
</feature>
<dbReference type="GO" id="GO:0006783">
    <property type="term" value="P:heme biosynthetic process"/>
    <property type="evidence" value="ECO:0007669"/>
    <property type="project" value="UniProtKB-KW"/>
</dbReference>
<sequence length="321" mass="36005">MFPATRMRRIRTTPRMRDLVAETKIDPSKLIMPVFVDENLKNVAPINSMPGIYTYPLESVGKYLENLESKGISNILLFGVPAHKDPMGTSSYDPNGAVQKTIKLAKENTSLTVMTDLCLCEYTDHGHCGIVEKSIINNDLTLEVYDKIAISYAESGSDVIAPSGMMDGQVGSIRRALDQAGFDHTSILAYSAKYSSNLFGPFREAVKSSPGFGDRKTYQMDWRNSREAMREIELDIKEGADMIMVKPAIFYLDIIAQARRRYDLPLAAYSVSGEYSMIKKAILEGYMNENIILESLTSVFRAGADMIITYFAEWFMENVEQ</sequence>
<proteinExistence type="inferred from homology"/>
<evidence type="ECO:0000313" key="16">
    <source>
        <dbReference type="Proteomes" id="UP001451606"/>
    </source>
</evidence>
<feature type="binding site" evidence="12">
    <location>
        <position position="231"/>
    </location>
    <ligand>
        <name>Mg(2+)</name>
        <dbReference type="ChEBI" id="CHEBI:18420"/>
    </ligand>
</feature>
<evidence type="ECO:0000313" key="15">
    <source>
        <dbReference type="EMBL" id="WYY00562.1"/>
    </source>
</evidence>
<evidence type="ECO:0000256" key="4">
    <source>
        <dbReference type="ARBA" id="ARBA00020771"/>
    </source>
</evidence>
<dbReference type="GeneID" id="95967877"/>
<keyword evidence="16" id="KW-1185">Reference proteome</keyword>
<dbReference type="EMBL" id="CP133772">
    <property type="protein sequence ID" value="WYY00562.1"/>
    <property type="molecule type" value="Genomic_DNA"/>
</dbReference>
<evidence type="ECO:0000256" key="3">
    <source>
        <dbReference type="ARBA" id="ARBA00012053"/>
    </source>
</evidence>
<dbReference type="KEGG" id="omr:OXIME_001140"/>
<feature type="binding site" evidence="10">
    <location>
        <position position="310"/>
    </location>
    <ligand>
        <name>5-aminolevulinate</name>
        <dbReference type="ChEBI" id="CHEBI:356416"/>
        <label>2</label>
    </ligand>
</feature>
<accession>A0AAX4NIE5</accession>
<dbReference type="Pfam" id="PF00490">
    <property type="entry name" value="ALAD"/>
    <property type="match status" value="1"/>
</dbReference>
<evidence type="ECO:0000256" key="1">
    <source>
        <dbReference type="ARBA" id="ARBA00004694"/>
    </source>
</evidence>
<feature type="binding site" evidence="10">
    <location>
        <position position="215"/>
    </location>
    <ligand>
        <name>5-aminolevulinate</name>
        <dbReference type="ChEBI" id="CHEBI:356416"/>
        <label>1</label>
    </ligand>
</feature>
<protein>
    <recommendedName>
        <fullName evidence="4 13">Delta-aminolevulinic acid dehydratase</fullName>
        <ecNumber evidence="3 13">4.2.1.24</ecNumber>
    </recommendedName>
</protein>
<dbReference type="PRINTS" id="PR00144">
    <property type="entry name" value="DALDHYDRTASE"/>
</dbReference>
<evidence type="ECO:0000256" key="13">
    <source>
        <dbReference type="RuleBase" id="RU000515"/>
    </source>
</evidence>
<feature type="binding site" evidence="10">
    <location>
        <position position="203"/>
    </location>
    <ligand>
        <name>5-aminolevulinate</name>
        <dbReference type="ChEBI" id="CHEBI:356416"/>
        <label>1</label>
    </ligand>
</feature>
<dbReference type="PIRSF" id="PIRSF001415">
    <property type="entry name" value="Porphbilin_synth"/>
    <property type="match status" value="1"/>
</dbReference>
<dbReference type="PANTHER" id="PTHR11458:SF0">
    <property type="entry name" value="DELTA-AMINOLEVULINIC ACID DEHYDRATASE"/>
    <property type="match status" value="1"/>
</dbReference>
<evidence type="ECO:0000256" key="11">
    <source>
        <dbReference type="PIRSR" id="PIRSR001415-3"/>
    </source>
</evidence>
<evidence type="ECO:0000256" key="2">
    <source>
        <dbReference type="ARBA" id="ARBA00008055"/>
    </source>
</evidence>
<evidence type="ECO:0000256" key="10">
    <source>
        <dbReference type="PIRSR" id="PIRSR001415-2"/>
    </source>
</evidence>
<dbReference type="GO" id="GO:0008270">
    <property type="term" value="F:zinc ion binding"/>
    <property type="evidence" value="ECO:0007669"/>
    <property type="project" value="TreeGrafter"/>
</dbReference>
<evidence type="ECO:0000256" key="7">
    <source>
        <dbReference type="ARBA" id="ARBA00023244"/>
    </source>
</evidence>
<keyword evidence="5" id="KW-0350">Heme biosynthesis</keyword>
<keyword evidence="11" id="KW-0862">Zinc</keyword>
<feature type="binding site" evidence="11">
    <location>
        <position position="118"/>
    </location>
    <ligand>
        <name>Zn(2+)</name>
        <dbReference type="ChEBI" id="CHEBI:29105"/>
        <note>catalytic</note>
    </ligand>
</feature>
<keyword evidence="12" id="KW-0460">Magnesium</keyword>
<evidence type="ECO:0000256" key="8">
    <source>
        <dbReference type="ARBA" id="ARBA00047651"/>
    </source>
</evidence>